<dbReference type="AlphaFoldDB" id="A0A4Y2UNJ6"/>
<evidence type="ECO:0000313" key="2">
    <source>
        <dbReference type="EMBL" id="GBO14619.1"/>
    </source>
</evidence>
<dbReference type="Proteomes" id="UP000499080">
    <property type="component" value="Unassembled WGS sequence"/>
</dbReference>
<accession>A0A4Y2UNJ6</accession>
<protein>
    <submittedName>
        <fullName evidence="2">Uncharacterized protein</fullName>
    </submittedName>
</protein>
<evidence type="ECO:0000313" key="3">
    <source>
        <dbReference type="Proteomes" id="UP000499080"/>
    </source>
</evidence>
<proteinExistence type="predicted"/>
<reference evidence="2 3" key="1">
    <citation type="journal article" date="2019" name="Sci. Rep.">
        <title>Orb-weaving spider Araneus ventricosus genome elucidates the spidroin gene catalogue.</title>
        <authorList>
            <person name="Kono N."/>
            <person name="Nakamura H."/>
            <person name="Ohtoshi R."/>
            <person name="Moran D.A.P."/>
            <person name="Shinohara A."/>
            <person name="Yoshida Y."/>
            <person name="Fujiwara M."/>
            <person name="Mori M."/>
            <person name="Tomita M."/>
            <person name="Arakawa K."/>
        </authorList>
    </citation>
    <scope>NUCLEOTIDE SEQUENCE [LARGE SCALE GENOMIC DNA]</scope>
</reference>
<feature type="compositionally biased region" description="Polar residues" evidence="1">
    <location>
        <begin position="22"/>
        <end position="34"/>
    </location>
</feature>
<organism evidence="2 3">
    <name type="scientific">Araneus ventricosus</name>
    <name type="common">Orbweaver spider</name>
    <name type="synonym">Epeira ventricosa</name>
    <dbReference type="NCBI Taxonomy" id="182803"/>
    <lineage>
        <taxon>Eukaryota</taxon>
        <taxon>Metazoa</taxon>
        <taxon>Ecdysozoa</taxon>
        <taxon>Arthropoda</taxon>
        <taxon>Chelicerata</taxon>
        <taxon>Arachnida</taxon>
        <taxon>Araneae</taxon>
        <taxon>Araneomorphae</taxon>
        <taxon>Entelegynae</taxon>
        <taxon>Araneoidea</taxon>
        <taxon>Araneidae</taxon>
        <taxon>Araneus</taxon>
    </lineage>
</organism>
<comment type="caution">
    <text evidence="2">The sequence shown here is derived from an EMBL/GenBank/DDBJ whole genome shotgun (WGS) entry which is preliminary data.</text>
</comment>
<evidence type="ECO:0000256" key="1">
    <source>
        <dbReference type="SAM" id="MobiDB-lite"/>
    </source>
</evidence>
<dbReference type="EMBL" id="BGPR01038745">
    <property type="protein sequence ID" value="GBO14619.1"/>
    <property type="molecule type" value="Genomic_DNA"/>
</dbReference>
<sequence length="120" mass="13112">MLTPSQGIYKWHLPSGHFSKSAGGTKSHLSQISDGINMAKPRKRSSGSGAGKNFLPSGTHRTVSTQLSHCFSDTCSFSDGEKCLNHIQTSSRSEISTTYAQGADRKCFRAKWRNTGWGCR</sequence>
<keyword evidence="3" id="KW-1185">Reference proteome</keyword>
<name>A0A4Y2UNJ6_ARAVE</name>
<gene>
    <name evidence="2" type="ORF">AVEN_90326_1</name>
</gene>
<feature type="region of interest" description="Disordered" evidence="1">
    <location>
        <begin position="16"/>
        <end position="59"/>
    </location>
</feature>